<evidence type="ECO:0000256" key="5">
    <source>
        <dbReference type="SAM" id="MobiDB-lite"/>
    </source>
</evidence>
<comment type="caution">
    <text evidence="7">The sequence shown here is derived from an EMBL/GenBank/DDBJ whole genome shotgun (WGS) entry which is preliminary data.</text>
</comment>
<dbReference type="PROSITE" id="PS50893">
    <property type="entry name" value="ABC_TRANSPORTER_2"/>
    <property type="match status" value="1"/>
</dbReference>
<evidence type="ECO:0000256" key="4">
    <source>
        <dbReference type="ARBA" id="ARBA00022840"/>
    </source>
</evidence>
<dbReference type="InterPro" id="IPR050153">
    <property type="entry name" value="Metal_Ion_Import_ABC"/>
</dbReference>
<feature type="region of interest" description="Disordered" evidence="5">
    <location>
        <begin position="262"/>
        <end position="293"/>
    </location>
</feature>
<name>A0A917F0U2_9MICO</name>
<dbReference type="GO" id="GO:0005524">
    <property type="term" value="F:ATP binding"/>
    <property type="evidence" value="ECO:0007669"/>
    <property type="project" value="UniProtKB-KW"/>
</dbReference>
<dbReference type="Proteomes" id="UP000598775">
    <property type="component" value="Unassembled WGS sequence"/>
</dbReference>
<evidence type="ECO:0000259" key="6">
    <source>
        <dbReference type="PROSITE" id="PS50893"/>
    </source>
</evidence>
<feature type="compositionally biased region" description="Basic and acidic residues" evidence="5">
    <location>
        <begin position="264"/>
        <end position="281"/>
    </location>
</feature>
<dbReference type="InterPro" id="IPR017871">
    <property type="entry name" value="ABC_transporter-like_CS"/>
</dbReference>
<evidence type="ECO:0000256" key="2">
    <source>
        <dbReference type="ARBA" id="ARBA00022448"/>
    </source>
</evidence>
<keyword evidence="2" id="KW-0813">Transport</keyword>
<dbReference type="SUPFAM" id="SSF52540">
    <property type="entry name" value="P-loop containing nucleoside triphosphate hydrolases"/>
    <property type="match status" value="1"/>
</dbReference>
<dbReference type="AlphaFoldDB" id="A0A917F0U2"/>
<keyword evidence="3" id="KW-0547">Nucleotide-binding</keyword>
<dbReference type="SMART" id="SM00382">
    <property type="entry name" value="AAA"/>
    <property type="match status" value="1"/>
</dbReference>
<dbReference type="Pfam" id="PF00005">
    <property type="entry name" value="ABC_tran"/>
    <property type="match status" value="1"/>
</dbReference>
<reference evidence="7 8" key="1">
    <citation type="journal article" date="2014" name="Int. J. Syst. Evol. Microbiol.">
        <title>Complete genome sequence of Corynebacterium casei LMG S-19264T (=DSM 44701T), isolated from a smear-ripened cheese.</title>
        <authorList>
            <consortium name="US DOE Joint Genome Institute (JGI-PGF)"/>
            <person name="Walter F."/>
            <person name="Albersmeier A."/>
            <person name="Kalinowski J."/>
            <person name="Ruckert C."/>
        </authorList>
    </citation>
    <scope>NUCLEOTIDE SEQUENCE [LARGE SCALE GENOMIC DNA]</scope>
    <source>
        <strain evidence="7 8">CGMCC 1.12976</strain>
    </source>
</reference>
<sequence>MTTDNLLAGQPVLRLAGASLSFGNRTLWSGLDLTVQAGEFIAVIGANGSGKTSLLKVILGQQQLTSGTIEFLGSPVLRGNRRIGYIPQQKLADDGTPLRARDLVGLGLVGHRFGIPWPSTRRRKRVDTLLDSVGATAYADVSISHLSGGEQQRLRVGQALAGDPALLLCDEPLLSLDLNYQRAVSELIDQQRRERDLGVLFVTHDINPVLAMVDRVLYLAGGRFRIGTPDEVLRSDVLSELYGSPVDVIRSQGRVIVVGTPDGAHGHPDGVAAHHDEDHDGVTGSAGSQGLGT</sequence>
<evidence type="ECO:0000313" key="7">
    <source>
        <dbReference type="EMBL" id="GGF37191.1"/>
    </source>
</evidence>
<dbReference type="CDD" id="cd03235">
    <property type="entry name" value="ABC_Metallic_Cations"/>
    <property type="match status" value="1"/>
</dbReference>
<dbReference type="PROSITE" id="PS00211">
    <property type="entry name" value="ABC_TRANSPORTER_1"/>
    <property type="match status" value="1"/>
</dbReference>
<organism evidence="7 8">
    <name type="scientific">Subtercola lobariae</name>
    <dbReference type="NCBI Taxonomy" id="1588641"/>
    <lineage>
        <taxon>Bacteria</taxon>
        <taxon>Bacillati</taxon>
        <taxon>Actinomycetota</taxon>
        <taxon>Actinomycetes</taxon>
        <taxon>Micrococcales</taxon>
        <taxon>Microbacteriaceae</taxon>
        <taxon>Subtercola</taxon>
    </lineage>
</organism>
<dbReference type="RefSeq" id="WP_188680157.1">
    <property type="nucleotide sequence ID" value="NZ_BMGP01000006.1"/>
</dbReference>
<gene>
    <name evidence="7" type="ORF">GCM10011399_32650</name>
</gene>
<evidence type="ECO:0000256" key="1">
    <source>
        <dbReference type="ARBA" id="ARBA00005417"/>
    </source>
</evidence>
<keyword evidence="4 7" id="KW-0067">ATP-binding</keyword>
<dbReference type="PANTHER" id="PTHR42734">
    <property type="entry name" value="METAL TRANSPORT SYSTEM ATP-BINDING PROTEIN TM_0124-RELATED"/>
    <property type="match status" value="1"/>
</dbReference>
<protein>
    <submittedName>
        <fullName evidence="7">ABC transporter ATP-binding protein</fullName>
    </submittedName>
</protein>
<keyword evidence="8" id="KW-1185">Reference proteome</keyword>
<proteinExistence type="inferred from homology"/>
<dbReference type="InterPro" id="IPR003439">
    <property type="entry name" value="ABC_transporter-like_ATP-bd"/>
</dbReference>
<evidence type="ECO:0000256" key="3">
    <source>
        <dbReference type="ARBA" id="ARBA00022741"/>
    </source>
</evidence>
<dbReference type="GO" id="GO:0016887">
    <property type="term" value="F:ATP hydrolysis activity"/>
    <property type="evidence" value="ECO:0007669"/>
    <property type="project" value="InterPro"/>
</dbReference>
<dbReference type="InterPro" id="IPR003593">
    <property type="entry name" value="AAA+_ATPase"/>
</dbReference>
<dbReference type="EMBL" id="BMGP01000006">
    <property type="protein sequence ID" value="GGF37191.1"/>
    <property type="molecule type" value="Genomic_DNA"/>
</dbReference>
<comment type="similarity">
    <text evidence="1">Belongs to the ABC transporter superfamily.</text>
</comment>
<dbReference type="Gene3D" id="3.40.50.300">
    <property type="entry name" value="P-loop containing nucleotide triphosphate hydrolases"/>
    <property type="match status" value="1"/>
</dbReference>
<dbReference type="InterPro" id="IPR027417">
    <property type="entry name" value="P-loop_NTPase"/>
</dbReference>
<evidence type="ECO:0000313" key="8">
    <source>
        <dbReference type="Proteomes" id="UP000598775"/>
    </source>
</evidence>
<feature type="domain" description="ABC transporter" evidence="6">
    <location>
        <begin position="13"/>
        <end position="246"/>
    </location>
</feature>
<dbReference type="PANTHER" id="PTHR42734:SF17">
    <property type="entry name" value="METAL TRANSPORT SYSTEM ATP-BINDING PROTEIN TM_0124-RELATED"/>
    <property type="match status" value="1"/>
</dbReference>
<accession>A0A917F0U2</accession>